<feature type="domain" description="RsgI N-terminal anti-sigma" evidence="8">
    <location>
        <begin position="4"/>
        <end position="52"/>
    </location>
</feature>
<sequence length="444" mass="49218">MSKIKAVVIKTEKNYMHVATEDRRFLRVPIPEKGVAKGEEVWIDPENIQEDKFIDTRNSVPPSIKNVVSIAAIFMLLIISPFLSDLFFESDEAVAYLNVDINPGFELAVNSDYKVIEAVPLNETAKDLFQEIQLEDKYLTNSMSKLVNTAREKGYIYDEMDNLIMITLVNVDQVNQKDLTSSNYQNLRDEILTGVEDTEITANIALREGTMAELNQAREQGITLNDYKIKAEVAHTSEGQVESTKEKSQEEIDREKMITELRDEGRSVEELYDEVTQIGKSTTDTKKPSPPDHTPPGQDEQKPPGQREEHPGRSPEEKPPGQDEEKPPGQDENGHPGQRDDDHPGQRDEIPPGQTEDGPPGHENDSPGTDEGYDDKSPGHSEEGPPGQLEQEPPGEPPGQNDNGPPGQQDNGPPGHQQDNGPPGHQDDNLPGKQHENGPPGQGE</sequence>
<dbReference type="Pfam" id="PF12791">
    <property type="entry name" value="RsgI_N"/>
    <property type="match status" value="1"/>
</dbReference>
<dbReference type="OrthoDB" id="9800626at2"/>
<dbReference type="PROSITE" id="PS51849">
    <property type="entry name" value="RSGI_N"/>
    <property type="match status" value="1"/>
</dbReference>
<feature type="compositionally biased region" description="Basic and acidic residues" evidence="6">
    <location>
        <begin position="299"/>
        <end position="350"/>
    </location>
</feature>
<dbReference type="FunCoup" id="B2A762">
    <property type="interactions" value="55"/>
</dbReference>
<dbReference type="HOGENOM" id="CLU_616530_0_0_9"/>
<proteinExistence type="predicted"/>
<dbReference type="InParanoid" id="B2A762"/>
<dbReference type="Pfam" id="PF23750">
    <property type="entry name" value="RsgI_M"/>
    <property type="match status" value="1"/>
</dbReference>
<evidence type="ECO:0000313" key="9">
    <source>
        <dbReference type="EMBL" id="ACB84256.1"/>
    </source>
</evidence>
<evidence type="ECO:0000256" key="3">
    <source>
        <dbReference type="ARBA" id="ARBA00022692"/>
    </source>
</evidence>
<dbReference type="Proteomes" id="UP000001683">
    <property type="component" value="Chromosome"/>
</dbReference>
<dbReference type="KEGG" id="nth:Nther_0662"/>
<keyword evidence="3 7" id="KW-0812">Transmembrane</keyword>
<evidence type="ECO:0000256" key="4">
    <source>
        <dbReference type="ARBA" id="ARBA00022989"/>
    </source>
</evidence>
<evidence type="ECO:0000256" key="5">
    <source>
        <dbReference type="ARBA" id="ARBA00023136"/>
    </source>
</evidence>
<evidence type="ECO:0000256" key="2">
    <source>
        <dbReference type="ARBA" id="ARBA00022475"/>
    </source>
</evidence>
<protein>
    <recommendedName>
        <fullName evidence="8">RsgI N-terminal anti-sigma domain-containing protein</fullName>
    </recommendedName>
</protein>
<dbReference type="AlphaFoldDB" id="B2A762"/>
<evidence type="ECO:0000256" key="7">
    <source>
        <dbReference type="SAM" id="Phobius"/>
    </source>
</evidence>
<keyword evidence="5 7" id="KW-0472">Membrane</keyword>
<dbReference type="InterPro" id="IPR024449">
    <property type="entry name" value="Anti-sigma_RsgI_N"/>
</dbReference>
<name>B2A762_NATTJ</name>
<evidence type="ECO:0000259" key="8">
    <source>
        <dbReference type="PROSITE" id="PS51849"/>
    </source>
</evidence>
<keyword evidence="2" id="KW-1003">Cell membrane</keyword>
<dbReference type="GO" id="GO:0005886">
    <property type="term" value="C:plasma membrane"/>
    <property type="evidence" value="ECO:0007669"/>
    <property type="project" value="UniProtKB-SubCell"/>
</dbReference>
<dbReference type="EMBL" id="CP001034">
    <property type="protein sequence ID" value="ACB84256.1"/>
    <property type="molecule type" value="Genomic_DNA"/>
</dbReference>
<feature type="compositionally biased region" description="Basic and acidic residues" evidence="6">
    <location>
        <begin position="374"/>
        <end position="383"/>
    </location>
</feature>
<dbReference type="STRING" id="457570.Nther_0662"/>
<evidence type="ECO:0000256" key="1">
    <source>
        <dbReference type="ARBA" id="ARBA00004162"/>
    </source>
</evidence>
<feature type="transmembrane region" description="Helical" evidence="7">
    <location>
        <begin position="67"/>
        <end position="88"/>
    </location>
</feature>
<evidence type="ECO:0000256" key="6">
    <source>
        <dbReference type="SAM" id="MobiDB-lite"/>
    </source>
</evidence>
<feature type="compositionally biased region" description="Low complexity" evidence="6">
    <location>
        <begin position="384"/>
        <end position="419"/>
    </location>
</feature>
<organism evidence="9 10">
    <name type="scientific">Natranaerobius thermophilus (strain ATCC BAA-1301 / DSM 18059 / JW/NM-WN-LF)</name>
    <dbReference type="NCBI Taxonomy" id="457570"/>
    <lineage>
        <taxon>Bacteria</taxon>
        <taxon>Bacillati</taxon>
        <taxon>Bacillota</taxon>
        <taxon>Clostridia</taxon>
        <taxon>Natranaerobiales</taxon>
        <taxon>Natranaerobiaceae</taxon>
        <taxon>Natranaerobius</taxon>
    </lineage>
</organism>
<reference evidence="9 10" key="1">
    <citation type="submission" date="2008-04" db="EMBL/GenBank/DDBJ databases">
        <title>Complete sequence of chromosome of Natranaerobius thermophilus JW/NM-WN-LF.</title>
        <authorList>
            <consortium name="US DOE Joint Genome Institute"/>
            <person name="Copeland A."/>
            <person name="Lucas S."/>
            <person name="Lapidus A."/>
            <person name="Glavina del Rio T."/>
            <person name="Dalin E."/>
            <person name="Tice H."/>
            <person name="Bruce D."/>
            <person name="Goodwin L."/>
            <person name="Pitluck S."/>
            <person name="Chertkov O."/>
            <person name="Brettin T."/>
            <person name="Detter J.C."/>
            <person name="Han C."/>
            <person name="Kuske C.R."/>
            <person name="Schmutz J."/>
            <person name="Larimer F."/>
            <person name="Land M."/>
            <person name="Hauser L."/>
            <person name="Kyrpides N."/>
            <person name="Lykidis A."/>
            <person name="Mesbah N.M."/>
            <person name="Wiegel J."/>
        </authorList>
    </citation>
    <scope>NUCLEOTIDE SEQUENCE [LARGE SCALE GENOMIC DNA]</scope>
    <source>
        <strain evidence="10">ATCC BAA-1301 / DSM 18059 / JW/NM-WN-LF</strain>
    </source>
</reference>
<evidence type="ECO:0000313" key="10">
    <source>
        <dbReference type="Proteomes" id="UP000001683"/>
    </source>
</evidence>
<dbReference type="eggNOG" id="COG5183">
    <property type="taxonomic scope" value="Bacteria"/>
</dbReference>
<keyword evidence="10" id="KW-1185">Reference proteome</keyword>
<keyword evidence="4 7" id="KW-1133">Transmembrane helix</keyword>
<comment type="subcellular location">
    <subcellularLocation>
        <location evidence="1">Cell membrane</location>
        <topology evidence="1">Single-pass membrane protein</topology>
    </subcellularLocation>
</comment>
<feature type="region of interest" description="Disordered" evidence="6">
    <location>
        <begin position="277"/>
        <end position="444"/>
    </location>
</feature>
<gene>
    <name evidence="9" type="ordered locus">Nther_0662</name>
</gene>
<dbReference type="InterPro" id="IPR055431">
    <property type="entry name" value="RsgI_M"/>
</dbReference>
<dbReference type="RefSeq" id="WP_012447140.1">
    <property type="nucleotide sequence ID" value="NC_010718.1"/>
</dbReference>
<reference evidence="9 10" key="2">
    <citation type="journal article" date="2011" name="J. Bacteriol.">
        <title>Complete genome sequence of the anaerobic, halophilic alkalithermophile Natranaerobius thermophilus JW/NM-WN-LF.</title>
        <authorList>
            <person name="Zhao B."/>
            <person name="Mesbah N.M."/>
            <person name="Dalin E."/>
            <person name="Goodwin L."/>
            <person name="Nolan M."/>
            <person name="Pitluck S."/>
            <person name="Chertkov O."/>
            <person name="Brettin T.S."/>
            <person name="Han J."/>
            <person name="Larimer F.W."/>
            <person name="Land M.L."/>
            <person name="Hauser L."/>
            <person name="Kyrpides N."/>
            <person name="Wiegel J."/>
        </authorList>
    </citation>
    <scope>NUCLEOTIDE SEQUENCE [LARGE SCALE GENOMIC DNA]</scope>
    <source>
        <strain evidence="10">ATCC BAA-1301 / DSM 18059 / JW/NM-WN-LF</strain>
    </source>
</reference>
<accession>B2A762</accession>
<feature type="compositionally biased region" description="Basic and acidic residues" evidence="6">
    <location>
        <begin position="425"/>
        <end position="436"/>
    </location>
</feature>